<evidence type="ECO:0000259" key="2">
    <source>
        <dbReference type="Pfam" id="PF00534"/>
    </source>
</evidence>
<dbReference type="SUPFAM" id="SSF53756">
    <property type="entry name" value="UDP-Glycosyltransferase/glycogen phosphorylase"/>
    <property type="match status" value="1"/>
</dbReference>
<evidence type="ECO:0000313" key="4">
    <source>
        <dbReference type="Proteomes" id="UP000809337"/>
    </source>
</evidence>
<evidence type="ECO:0000313" key="3">
    <source>
        <dbReference type="EMBL" id="MBM2356959.1"/>
    </source>
</evidence>
<dbReference type="AlphaFoldDB" id="A0A9Q2P4M1"/>
<proteinExistence type="predicted"/>
<dbReference type="GO" id="GO:0016757">
    <property type="term" value="F:glycosyltransferase activity"/>
    <property type="evidence" value="ECO:0007669"/>
    <property type="project" value="InterPro"/>
</dbReference>
<protein>
    <submittedName>
        <fullName evidence="3">Glycosyltransferase</fullName>
    </submittedName>
</protein>
<keyword evidence="1" id="KW-0808">Transferase</keyword>
<dbReference type="PANTHER" id="PTHR46401">
    <property type="entry name" value="GLYCOSYLTRANSFERASE WBBK-RELATED"/>
    <property type="match status" value="1"/>
</dbReference>
<comment type="caution">
    <text evidence="3">The sequence shown here is derived from an EMBL/GenBank/DDBJ whole genome shotgun (WGS) entry which is preliminary data.</text>
</comment>
<organism evidence="3 4">
    <name type="scientific">Pseudosulfitobacter pseudonitzschiae</name>
    <dbReference type="NCBI Taxonomy" id="1402135"/>
    <lineage>
        <taxon>Bacteria</taxon>
        <taxon>Pseudomonadati</taxon>
        <taxon>Pseudomonadota</taxon>
        <taxon>Alphaproteobacteria</taxon>
        <taxon>Rhodobacterales</taxon>
        <taxon>Roseobacteraceae</taxon>
        <taxon>Pseudosulfitobacter</taxon>
    </lineage>
</organism>
<dbReference type="RefSeq" id="WP_231035823.1">
    <property type="nucleotide sequence ID" value="NZ_JAJNGX010000024.1"/>
</dbReference>
<feature type="domain" description="Glycosyl transferase family 1" evidence="2">
    <location>
        <begin position="245"/>
        <end position="394"/>
    </location>
</feature>
<dbReference type="Gene3D" id="3.40.50.2000">
    <property type="entry name" value="Glycogen Phosphorylase B"/>
    <property type="match status" value="1"/>
</dbReference>
<dbReference type="Pfam" id="PF00534">
    <property type="entry name" value="Glycos_transf_1"/>
    <property type="match status" value="1"/>
</dbReference>
<dbReference type="EMBL" id="JAFBWN010000024">
    <property type="protein sequence ID" value="MBM2356959.1"/>
    <property type="molecule type" value="Genomic_DNA"/>
</dbReference>
<name>A0A9Q2P4M1_9RHOB</name>
<gene>
    <name evidence="3" type="ORF">JQX14_20595</name>
</gene>
<accession>A0A9Q2P4M1</accession>
<sequence length="430" mass="48234">MAPIYYDLSEQFLSSGIKFKYYGIARTVMEVGYELSLSSADVRFVVFSPAHDRFFEVKPRIGAASVTGVFDPNLPSEAKPLRLRYSFPEPHRVRDALYPTVSAIVQRIGLRRWRRVVPEGSFREIDLSGQVVISLGRPKMMADYLVAMDRLGIRMRFYPLLHDMIPLHEFSHPRQSMFARNFAHDNRVVIQHSEKLLTNSVFTKTELERFSASGHLPALPPVIPVLLPHELRETAEPVCIDLPTAPYFLGVGVMTGRKNLECILQAMLYLHNTGRPVPMFLLAGAYRKRTLRYVERAEFSPIKNKIQFVQNPNQAELRALYKNALALIIPSHMEGFGLPLGEALWLGTPGLSSNAAALQEVGLDLAKYFDPNDPSALASLIDNLHSNPEAHAALQDRVVRSHASLRTWRDVAEDILAAVSQRPAAVQASS</sequence>
<evidence type="ECO:0000256" key="1">
    <source>
        <dbReference type="ARBA" id="ARBA00022679"/>
    </source>
</evidence>
<dbReference type="PANTHER" id="PTHR46401:SF2">
    <property type="entry name" value="GLYCOSYLTRANSFERASE WBBK-RELATED"/>
    <property type="match status" value="1"/>
</dbReference>
<dbReference type="InterPro" id="IPR001296">
    <property type="entry name" value="Glyco_trans_1"/>
</dbReference>
<dbReference type="Proteomes" id="UP000809337">
    <property type="component" value="Unassembled WGS sequence"/>
</dbReference>
<reference evidence="3" key="1">
    <citation type="submission" date="2021-01" db="EMBL/GenBank/DDBJ databases">
        <title>Diatom-associated Roseobacters Show Island Model of Population Structure.</title>
        <authorList>
            <person name="Qu L."/>
            <person name="Feng X."/>
            <person name="Chen Y."/>
            <person name="Li L."/>
            <person name="Wang X."/>
            <person name="Hu Z."/>
            <person name="Wang H."/>
            <person name="Luo H."/>
        </authorList>
    </citation>
    <scope>NUCLEOTIDE SEQUENCE</scope>
    <source>
        <strain evidence="3">SM26-45</strain>
    </source>
</reference>